<organism evidence="8 9">
    <name type="scientific">Polysphondylium violaceum</name>
    <dbReference type="NCBI Taxonomy" id="133409"/>
    <lineage>
        <taxon>Eukaryota</taxon>
        <taxon>Amoebozoa</taxon>
        <taxon>Evosea</taxon>
        <taxon>Eumycetozoa</taxon>
        <taxon>Dictyostelia</taxon>
        <taxon>Dictyosteliales</taxon>
        <taxon>Dictyosteliaceae</taxon>
        <taxon>Polysphondylium</taxon>
    </lineage>
</organism>
<keyword evidence="7" id="KW-0173">Coenzyme A biosynthesis</keyword>
<evidence type="ECO:0000256" key="5">
    <source>
        <dbReference type="ARBA" id="ARBA00022777"/>
    </source>
</evidence>
<keyword evidence="5" id="KW-0418">Kinase</keyword>
<dbReference type="PANTHER" id="PTHR10695">
    <property type="entry name" value="DEPHOSPHO-COA KINASE-RELATED"/>
    <property type="match status" value="1"/>
</dbReference>
<evidence type="ECO:0000256" key="2">
    <source>
        <dbReference type="ARBA" id="ARBA00022490"/>
    </source>
</evidence>
<evidence type="ECO:0000313" key="9">
    <source>
        <dbReference type="Proteomes" id="UP000695562"/>
    </source>
</evidence>
<dbReference type="HAMAP" id="MF_00376">
    <property type="entry name" value="Dephospho_CoA_kinase"/>
    <property type="match status" value="1"/>
</dbReference>
<dbReference type="Proteomes" id="UP000695562">
    <property type="component" value="Unassembled WGS sequence"/>
</dbReference>
<keyword evidence="4" id="KW-0547">Nucleotide-binding</keyword>
<keyword evidence="6" id="KW-0067">ATP-binding</keyword>
<accession>A0A8J4PQV7</accession>
<name>A0A8J4PQV7_9MYCE</name>
<dbReference type="EMBL" id="AJWJ01000297">
    <property type="protein sequence ID" value="KAF2072237.1"/>
    <property type="molecule type" value="Genomic_DNA"/>
</dbReference>
<dbReference type="AlphaFoldDB" id="A0A8J4PQV7"/>
<evidence type="ECO:0000256" key="7">
    <source>
        <dbReference type="ARBA" id="ARBA00022993"/>
    </source>
</evidence>
<dbReference type="PROSITE" id="PS51219">
    <property type="entry name" value="DPCK"/>
    <property type="match status" value="1"/>
</dbReference>
<keyword evidence="3" id="KW-0808">Transferase</keyword>
<comment type="caution">
    <text evidence="8">The sequence shown here is derived from an EMBL/GenBank/DDBJ whole genome shotgun (WGS) entry which is preliminary data.</text>
</comment>
<dbReference type="InterPro" id="IPR001977">
    <property type="entry name" value="Depp_CoAkinase"/>
</dbReference>
<dbReference type="CDD" id="cd02022">
    <property type="entry name" value="DPCK"/>
    <property type="match status" value="1"/>
</dbReference>
<dbReference type="PANTHER" id="PTHR10695:SF46">
    <property type="entry name" value="BIFUNCTIONAL COENZYME A SYNTHASE-RELATED"/>
    <property type="match status" value="1"/>
</dbReference>
<reference evidence="8" key="1">
    <citation type="submission" date="2020-01" db="EMBL/GenBank/DDBJ databases">
        <title>Development of genomics and gene disruption for Polysphondylium violaceum indicates a role for the polyketide synthase stlB in stalk morphogenesis.</title>
        <authorList>
            <person name="Narita B."/>
            <person name="Kawabe Y."/>
            <person name="Kin K."/>
            <person name="Saito T."/>
            <person name="Gibbs R."/>
            <person name="Kuspa A."/>
            <person name="Muzny D."/>
            <person name="Queller D."/>
            <person name="Richards S."/>
            <person name="Strassman J."/>
            <person name="Sucgang R."/>
            <person name="Worley K."/>
            <person name="Schaap P."/>
        </authorList>
    </citation>
    <scope>NUCLEOTIDE SEQUENCE</scope>
    <source>
        <strain evidence="8">QSvi11</strain>
    </source>
</reference>
<evidence type="ECO:0008006" key="10">
    <source>
        <dbReference type="Google" id="ProtNLM"/>
    </source>
</evidence>
<dbReference type="SUPFAM" id="SSF52540">
    <property type="entry name" value="P-loop containing nucleoside triphosphate hydrolases"/>
    <property type="match status" value="1"/>
</dbReference>
<protein>
    <recommendedName>
        <fullName evidence="10">Dephospho-CoA kinase</fullName>
    </recommendedName>
</protein>
<evidence type="ECO:0000256" key="4">
    <source>
        <dbReference type="ARBA" id="ARBA00022741"/>
    </source>
</evidence>
<dbReference type="InterPro" id="IPR027417">
    <property type="entry name" value="P-loop_NTPase"/>
</dbReference>
<sequence length="201" mass="22696">MIRIGLTGGVASGKSTILKYLQALNIHCIDADKVGHMVYEKDTPSYHKLLSIFGNNILAEDQTIDRKKLGPIVFSDPNEMKKLTDVTWPAMKSLILNEFENHKQDKIVVLEAAVLIEAGFTDVVDKVWVTQVPREVAISRLSERNNYNAEFAEKILSRQLTNEQRATYADVIFDTNGDYQVTKDKVINEVNKLLNQSSDKL</sequence>
<evidence type="ECO:0000256" key="3">
    <source>
        <dbReference type="ARBA" id="ARBA00022679"/>
    </source>
</evidence>
<dbReference type="Pfam" id="PF01121">
    <property type="entry name" value="CoaE"/>
    <property type="match status" value="1"/>
</dbReference>
<comment type="similarity">
    <text evidence="1">Belongs to the CoaE family.</text>
</comment>
<evidence type="ECO:0000256" key="6">
    <source>
        <dbReference type="ARBA" id="ARBA00022840"/>
    </source>
</evidence>
<dbReference type="GO" id="GO:0015937">
    <property type="term" value="P:coenzyme A biosynthetic process"/>
    <property type="evidence" value="ECO:0007669"/>
    <property type="project" value="UniProtKB-KW"/>
</dbReference>
<dbReference type="NCBIfam" id="TIGR00152">
    <property type="entry name" value="dephospho-CoA kinase"/>
    <property type="match status" value="1"/>
</dbReference>
<keyword evidence="9" id="KW-1185">Reference proteome</keyword>
<evidence type="ECO:0000256" key="1">
    <source>
        <dbReference type="ARBA" id="ARBA00009018"/>
    </source>
</evidence>
<dbReference type="GO" id="GO:0005524">
    <property type="term" value="F:ATP binding"/>
    <property type="evidence" value="ECO:0007669"/>
    <property type="project" value="UniProtKB-KW"/>
</dbReference>
<proteinExistence type="inferred from homology"/>
<dbReference type="OrthoDB" id="247245at2759"/>
<gene>
    <name evidence="8" type="ORF">CYY_006437</name>
</gene>
<evidence type="ECO:0000313" key="8">
    <source>
        <dbReference type="EMBL" id="KAF2072237.1"/>
    </source>
</evidence>
<keyword evidence="2" id="KW-0963">Cytoplasm</keyword>
<dbReference type="GO" id="GO:0004140">
    <property type="term" value="F:dephospho-CoA kinase activity"/>
    <property type="evidence" value="ECO:0007669"/>
    <property type="project" value="InterPro"/>
</dbReference>
<dbReference type="Gene3D" id="3.40.50.300">
    <property type="entry name" value="P-loop containing nucleotide triphosphate hydrolases"/>
    <property type="match status" value="1"/>
</dbReference>
<dbReference type="FunFam" id="3.40.50.300:FF:000991">
    <property type="entry name" value="Dephospho-CoA kinase"/>
    <property type="match status" value="1"/>
</dbReference>